<reference evidence="4" key="2">
    <citation type="submission" date="2016-10" db="EMBL/GenBank/DDBJ databases">
        <authorList>
            <person name="Varghese N."/>
            <person name="Submissions S."/>
        </authorList>
    </citation>
    <scope>NUCLEOTIDE SEQUENCE [LARGE SCALE GENOMIC DNA]</scope>
    <source>
        <strain evidence="4">CPCC 202695</strain>
    </source>
</reference>
<feature type="transmembrane region" description="Helical" evidence="1">
    <location>
        <begin position="36"/>
        <end position="58"/>
    </location>
</feature>
<keyword evidence="5" id="KW-1185">Reference proteome</keyword>
<feature type="transmembrane region" description="Helical" evidence="1">
    <location>
        <begin position="70"/>
        <end position="92"/>
    </location>
</feature>
<dbReference type="AlphaFoldDB" id="A0A1H1ZLU6"/>
<evidence type="ECO:0000313" key="2">
    <source>
        <dbReference type="EMBL" id="MCP2367137.1"/>
    </source>
</evidence>
<dbReference type="OrthoDB" id="3543412at2"/>
<dbReference type="PANTHER" id="PTHR38441:SF1">
    <property type="entry name" value="MEMBRANE PROTEIN"/>
    <property type="match status" value="1"/>
</dbReference>
<dbReference type="RefSeq" id="WP_092674656.1">
    <property type="nucleotide sequence ID" value="NZ_BMDN01000002.1"/>
</dbReference>
<gene>
    <name evidence="2" type="ORF">BCL57_001291</name>
    <name evidence="3" type="ORF">SAMN04489721_3216</name>
</gene>
<sequence>MGNDALSGEVDLSHVDYPAVQQSPEFQKLRRTHRSFVFPVLAVCLAWYFVYVLLASYAHDFMSTRVFGSINVAMLLGLAQVVTTFAVTMWYVRFAGKHFDPQAERIRDEIETGVFAERSAAAASGEGVTR</sequence>
<evidence type="ECO:0000256" key="1">
    <source>
        <dbReference type="SAM" id="Phobius"/>
    </source>
</evidence>
<proteinExistence type="predicted"/>
<dbReference type="STRING" id="589382.SAMN04489721_3216"/>
<dbReference type="EMBL" id="LT629755">
    <property type="protein sequence ID" value="SDT34206.1"/>
    <property type="molecule type" value="Genomic_DNA"/>
</dbReference>
<keyword evidence="1" id="KW-0472">Membrane</keyword>
<dbReference type="InterPro" id="IPR007436">
    <property type="entry name" value="DUF485"/>
</dbReference>
<dbReference type="Proteomes" id="UP000199482">
    <property type="component" value="Chromosome I"/>
</dbReference>
<evidence type="ECO:0000313" key="3">
    <source>
        <dbReference type="EMBL" id="SDT34206.1"/>
    </source>
</evidence>
<accession>A0A1H1ZLU6</accession>
<dbReference type="Pfam" id="PF04341">
    <property type="entry name" value="DUF485"/>
    <property type="match status" value="1"/>
</dbReference>
<reference evidence="2" key="3">
    <citation type="submission" date="2022-06" db="EMBL/GenBank/DDBJ databases">
        <title>Genomic Encyclopedia of Type Strains, Phase III (KMG-III): the genomes of soil and plant-associated and newly described type strains.</title>
        <authorList>
            <person name="Whitman W."/>
        </authorList>
    </citation>
    <scope>NUCLEOTIDE SEQUENCE</scope>
    <source>
        <strain evidence="2">CPCC 202695</strain>
    </source>
</reference>
<evidence type="ECO:0000313" key="4">
    <source>
        <dbReference type="Proteomes" id="UP000199482"/>
    </source>
</evidence>
<dbReference type="Proteomes" id="UP000893823">
    <property type="component" value="Unassembled WGS sequence"/>
</dbReference>
<reference evidence="3" key="1">
    <citation type="submission" date="2016-10" db="EMBL/GenBank/DDBJ databases">
        <authorList>
            <person name="de Groot N.N."/>
        </authorList>
    </citation>
    <scope>NUCLEOTIDE SEQUENCE [LARGE SCALE GENOMIC DNA]</scope>
    <source>
        <strain evidence="3">CPCC 202695</strain>
    </source>
</reference>
<evidence type="ECO:0000313" key="5">
    <source>
        <dbReference type="Proteomes" id="UP000893823"/>
    </source>
</evidence>
<protein>
    <submittedName>
        <fullName evidence="2">Uncharacterized membrane protein (DUF485 family)</fullName>
    </submittedName>
    <submittedName>
        <fullName evidence="3">Uncharacterized membrane protein, DUF485 family</fullName>
    </submittedName>
</protein>
<name>A0A1H1ZLU6_9MICO</name>
<dbReference type="EMBL" id="SODL02000002">
    <property type="protein sequence ID" value="MCP2367137.1"/>
    <property type="molecule type" value="Genomic_DNA"/>
</dbReference>
<keyword evidence="1" id="KW-1133">Transmembrane helix</keyword>
<organism evidence="3 4">
    <name type="scientific">Agromyces flavus</name>
    <dbReference type="NCBI Taxonomy" id="589382"/>
    <lineage>
        <taxon>Bacteria</taxon>
        <taxon>Bacillati</taxon>
        <taxon>Actinomycetota</taxon>
        <taxon>Actinomycetes</taxon>
        <taxon>Micrococcales</taxon>
        <taxon>Microbacteriaceae</taxon>
        <taxon>Agromyces</taxon>
    </lineage>
</organism>
<dbReference type="PANTHER" id="PTHR38441">
    <property type="entry name" value="INTEGRAL MEMBRANE PROTEIN-RELATED"/>
    <property type="match status" value="1"/>
</dbReference>
<keyword evidence="1" id="KW-0812">Transmembrane</keyword>